<comment type="caution">
    <text evidence="1">The sequence shown here is derived from an EMBL/GenBank/DDBJ whole genome shotgun (WGS) entry which is preliminary data.</text>
</comment>
<dbReference type="AntiFam" id="ANF00037">
    <property type="entry name" value="Overlap with RNaseP, same strand"/>
</dbReference>
<protein>
    <submittedName>
        <fullName evidence="1">Uncharacterized protein</fullName>
    </submittedName>
</protein>
<reference evidence="1 2" key="1">
    <citation type="submission" date="2019-07" db="EMBL/GenBank/DDBJ databases">
        <title>Whole genome shotgun sequence of Halobacillus faecis NBRC 103569.</title>
        <authorList>
            <person name="Hosoyama A."/>
            <person name="Uohara A."/>
            <person name="Ohji S."/>
            <person name="Ichikawa N."/>
        </authorList>
    </citation>
    <scope>NUCLEOTIDE SEQUENCE [LARGE SCALE GENOMIC DNA]</scope>
    <source>
        <strain evidence="1 2">NBRC 103569</strain>
    </source>
</reference>
<dbReference type="EMBL" id="BJYD01000020">
    <property type="protein sequence ID" value="GEN53960.1"/>
    <property type="molecule type" value="Genomic_DNA"/>
</dbReference>
<evidence type="ECO:0000313" key="1">
    <source>
        <dbReference type="EMBL" id="GEN53960.1"/>
    </source>
</evidence>
<name>A0A511WS35_9BACI</name>
<keyword evidence="2" id="KW-1185">Reference proteome</keyword>
<organism evidence="1 2">
    <name type="scientific">Halobacillus faecis</name>
    <dbReference type="NCBI Taxonomy" id="360184"/>
    <lineage>
        <taxon>Bacteria</taxon>
        <taxon>Bacillati</taxon>
        <taxon>Bacillota</taxon>
        <taxon>Bacilli</taxon>
        <taxon>Bacillales</taxon>
        <taxon>Bacillaceae</taxon>
        <taxon>Halobacillus</taxon>
    </lineage>
</organism>
<proteinExistence type="predicted"/>
<accession>A0A511WS35</accession>
<dbReference type="Proteomes" id="UP000321886">
    <property type="component" value="Unassembled WGS sequence"/>
</dbReference>
<dbReference type="AlphaFoldDB" id="A0A511WS35"/>
<evidence type="ECO:0000313" key="2">
    <source>
        <dbReference type="Proteomes" id="UP000321886"/>
    </source>
</evidence>
<gene>
    <name evidence="1" type="ORF">HFA01_22220</name>
</gene>
<sequence>MLAQAAMLVVFVLDETISQGSSLELTAGKIPKSLIWNDYLESATVTEPE</sequence>